<evidence type="ECO:0000256" key="1">
    <source>
        <dbReference type="ARBA" id="ARBA00022448"/>
    </source>
</evidence>
<keyword evidence="2" id="KW-1133">Transmembrane helix</keyword>
<dbReference type="STRING" id="43265.A0A545UL06"/>
<dbReference type="GO" id="GO:0006826">
    <property type="term" value="P:iron ion transport"/>
    <property type="evidence" value="ECO:0007669"/>
    <property type="project" value="TreeGrafter"/>
</dbReference>
<dbReference type="InterPro" id="IPR051410">
    <property type="entry name" value="Ferric/Cupric_Reductase"/>
</dbReference>
<dbReference type="PANTHER" id="PTHR32361:SF26">
    <property type="entry name" value="FAD-BINDING 8 DOMAIN-CONTAINING PROTEIN-RELATED"/>
    <property type="match status" value="1"/>
</dbReference>
<accession>A0A545UL06</accession>
<reference evidence="3 4" key="1">
    <citation type="journal article" date="2019" name="Appl. Microbiol. Biotechnol.">
        <title>Genome sequence of Isaria javanica and comparative genome analysis insights into family S53 peptidase evolution in fungal entomopathogens.</title>
        <authorList>
            <person name="Lin R."/>
            <person name="Zhang X."/>
            <person name="Xin B."/>
            <person name="Zou M."/>
            <person name="Gao Y."/>
            <person name="Qin F."/>
            <person name="Hu Q."/>
            <person name="Xie B."/>
            <person name="Cheng X."/>
        </authorList>
    </citation>
    <scope>NUCLEOTIDE SEQUENCE [LARGE SCALE GENOMIC DNA]</scope>
    <source>
        <strain evidence="3 4">IJ1G</strain>
    </source>
</reference>
<organism evidence="3 4">
    <name type="scientific">Cordyceps javanica</name>
    <dbReference type="NCBI Taxonomy" id="43265"/>
    <lineage>
        <taxon>Eukaryota</taxon>
        <taxon>Fungi</taxon>
        <taxon>Dikarya</taxon>
        <taxon>Ascomycota</taxon>
        <taxon>Pezizomycotina</taxon>
        <taxon>Sordariomycetes</taxon>
        <taxon>Hypocreomycetidae</taxon>
        <taxon>Hypocreales</taxon>
        <taxon>Cordycipitaceae</taxon>
        <taxon>Cordyceps</taxon>
    </lineage>
</organism>
<dbReference type="GO" id="GO:0000293">
    <property type="term" value="F:ferric-chelate reductase activity"/>
    <property type="evidence" value="ECO:0007669"/>
    <property type="project" value="TreeGrafter"/>
</dbReference>
<dbReference type="AlphaFoldDB" id="A0A545UL06"/>
<feature type="transmembrane region" description="Helical" evidence="2">
    <location>
        <begin position="177"/>
        <end position="196"/>
    </location>
</feature>
<keyword evidence="2 3" id="KW-0812">Transmembrane</keyword>
<name>A0A545UL06_9HYPO</name>
<dbReference type="GO" id="GO:0005886">
    <property type="term" value="C:plasma membrane"/>
    <property type="evidence" value="ECO:0007669"/>
    <property type="project" value="TreeGrafter"/>
</dbReference>
<dbReference type="GO" id="GO:0015677">
    <property type="term" value="P:copper ion import"/>
    <property type="evidence" value="ECO:0007669"/>
    <property type="project" value="TreeGrafter"/>
</dbReference>
<evidence type="ECO:0000313" key="3">
    <source>
        <dbReference type="EMBL" id="TQV90134.1"/>
    </source>
</evidence>
<keyword evidence="1" id="KW-0813">Transport</keyword>
<evidence type="ECO:0000256" key="2">
    <source>
        <dbReference type="SAM" id="Phobius"/>
    </source>
</evidence>
<dbReference type="EMBL" id="SPUK01000035">
    <property type="protein sequence ID" value="TQV90134.1"/>
    <property type="molecule type" value="Genomic_DNA"/>
</dbReference>
<sequence length="580" mass="64256">MAKLRDQFNKFFAHEPNRLPIIAKEIDLAVEVEVQFRRLIRRHYLVGPWYISKVSACVLYLILNGVFLSAQVTGGRATTVPALFTTASDAAARARCLALLNLTIIYLSPHHHSVTDVFGVSLYLFRQVHRVMGLVSICCLLLFSIATTLATAPSAATTTSDGQIGLTIRPSPAQDTLCGLSLTLLILLCVAALMLASLVKWLAYELFLTVHAMSAAVLAFLLLSQLLAESTLSRLLLDVYGGVSAPLNVIFICRYGYSNFAGWERPQLVYSEIAASRIHGKRWLHLELQLPRRVVLKPGQYISLWIPSIQLLSSHPFTATATEALPTTEAMKDSTTADGAPQTVFHVFIDPQKGITKSLSKPFLALLMTVDNLEQQKIQVTWDASERGIAQTKQPINQETVQSRFAPFTGPNDRTVGHRAFETMVLVASGLGYWGVDAYLEDMLRTGRGGTRTQDIVLLYKGIPPLMIQNVMNKRLQYDGNNTDTGMKLRLRVIICPADLKDDTVRDGDEFDDMSELGKLEMLQDNGRRDEPMIMNATAEMTESTVGNTGRATLVPKPCRLKDLVEDPREFESKAKEATK</sequence>
<keyword evidence="2" id="KW-0472">Membrane</keyword>
<feature type="transmembrane region" description="Helical" evidence="2">
    <location>
        <begin position="131"/>
        <end position="156"/>
    </location>
</feature>
<dbReference type="PANTHER" id="PTHR32361">
    <property type="entry name" value="FERRIC/CUPRIC REDUCTASE TRANSMEMBRANE COMPONENT"/>
    <property type="match status" value="1"/>
</dbReference>
<dbReference type="Proteomes" id="UP000315783">
    <property type="component" value="Unassembled WGS sequence"/>
</dbReference>
<feature type="transmembrane region" description="Helical" evidence="2">
    <location>
        <begin position="44"/>
        <end position="63"/>
    </location>
</feature>
<comment type="caution">
    <text evidence="3">The sequence shown here is derived from an EMBL/GenBank/DDBJ whole genome shotgun (WGS) entry which is preliminary data.</text>
</comment>
<dbReference type="GO" id="GO:0006879">
    <property type="term" value="P:intracellular iron ion homeostasis"/>
    <property type="evidence" value="ECO:0007669"/>
    <property type="project" value="TreeGrafter"/>
</dbReference>
<protein>
    <submittedName>
        <fullName evidence="3">Metalloreductase transmembrane component</fullName>
    </submittedName>
</protein>
<evidence type="ECO:0000313" key="4">
    <source>
        <dbReference type="Proteomes" id="UP000315783"/>
    </source>
</evidence>
<gene>
    <name evidence="3" type="ORF">IF1G_11212</name>
</gene>
<feature type="transmembrane region" description="Helical" evidence="2">
    <location>
        <begin position="202"/>
        <end position="223"/>
    </location>
</feature>
<keyword evidence="4" id="KW-1185">Reference proteome</keyword>
<proteinExistence type="predicted"/>